<sequence length="97" mass="10881">MFFTFLLLDGRVDVKTAVASTGTCGPARREAREGALQGHEQNLVAGVGTAWVGFVQVLMDRFHQNVVVFRSDHDAARTSQDCLHDMAPMRRPNWRRP</sequence>
<evidence type="ECO:0000313" key="2">
    <source>
        <dbReference type="Proteomes" id="UP001499882"/>
    </source>
</evidence>
<accession>A0ABP8YJI2</accession>
<organism evidence="1 2">
    <name type="scientific">Nocardioides endophyticus</name>
    <dbReference type="NCBI Taxonomy" id="1353775"/>
    <lineage>
        <taxon>Bacteria</taxon>
        <taxon>Bacillati</taxon>
        <taxon>Actinomycetota</taxon>
        <taxon>Actinomycetes</taxon>
        <taxon>Propionibacteriales</taxon>
        <taxon>Nocardioidaceae</taxon>
        <taxon>Nocardioides</taxon>
    </lineage>
</organism>
<proteinExistence type="predicted"/>
<evidence type="ECO:0000313" key="1">
    <source>
        <dbReference type="EMBL" id="GAA4728737.1"/>
    </source>
</evidence>
<protein>
    <submittedName>
        <fullName evidence="1">Uncharacterized protein</fullName>
    </submittedName>
</protein>
<name>A0ABP8YJI2_9ACTN</name>
<reference evidence="2" key="1">
    <citation type="journal article" date="2019" name="Int. J. Syst. Evol. Microbiol.">
        <title>The Global Catalogue of Microorganisms (GCM) 10K type strain sequencing project: providing services to taxonomists for standard genome sequencing and annotation.</title>
        <authorList>
            <consortium name="The Broad Institute Genomics Platform"/>
            <consortium name="The Broad Institute Genome Sequencing Center for Infectious Disease"/>
            <person name="Wu L."/>
            <person name="Ma J."/>
        </authorList>
    </citation>
    <scope>NUCLEOTIDE SEQUENCE [LARGE SCALE GENOMIC DNA]</scope>
    <source>
        <strain evidence="2">JCM 18532</strain>
    </source>
</reference>
<comment type="caution">
    <text evidence="1">The sequence shown here is derived from an EMBL/GenBank/DDBJ whole genome shotgun (WGS) entry which is preliminary data.</text>
</comment>
<keyword evidence="2" id="KW-1185">Reference proteome</keyword>
<gene>
    <name evidence="1" type="ORF">GCM10023350_09860</name>
</gene>
<dbReference type="Proteomes" id="UP001499882">
    <property type="component" value="Unassembled WGS sequence"/>
</dbReference>
<dbReference type="EMBL" id="BAABKN010000006">
    <property type="protein sequence ID" value="GAA4728737.1"/>
    <property type="molecule type" value="Genomic_DNA"/>
</dbReference>